<evidence type="ECO:0000313" key="2">
    <source>
        <dbReference type="Proteomes" id="UP001106592"/>
    </source>
</evidence>
<comment type="caution">
    <text evidence="1">The sequence shown here is derived from an EMBL/GenBank/DDBJ whole genome shotgun (WGS) entry which is preliminary data.</text>
</comment>
<reference evidence="1" key="2">
    <citation type="journal article" date="2023" name="Plant Pathol.">
        <title>Dismantling and reorganizing Pseudomonas marginalis sensu#lato.</title>
        <authorList>
            <person name="Sawada H."/>
            <person name="Fujikawa T."/>
            <person name="Satou M."/>
        </authorList>
    </citation>
    <scope>NUCLEOTIDE SEQUENCE</scope>
    <source>
        <strain evidence="1">MAFF 301350</strain>
    </source>
</reference>
<organism evidence="1 2">
    <name type="scientific">Pseudomonas aegrilactucae</name>
    <dbReference type="NCBI Taxonomy" id="2854028"/>
    <lineage>
        <taxon>Bacteria</taxon>
        <taxon>Pseudomonadati</taxon>
        <taxon>Pseudomonadota</taxon>
        <taxon>Gammaproteobacteria</taxon>
        <taxon>Pseudomonadales</taxon>
        <taxon>Pseudomonadaceae</taxon>
        <taxon>Pseudomonas</taxon>
    </lineage>
</organism>
<proteinExistence type="predicted"/>
<keyword evidence="2" id="KW-1185">Reference proteome</keyword>
<reference evidence="1" key="1">
    <citation type="journal article" date="2022" name="Int. J. Syst. Evol. Microbiol.">
        <title>Pseudomonas aegrilactucae sp. nov. and Pseudomonas morbosilactucae sp. nov., pathogens causing bacterial rot of lettuce in Japan.</title>
        <authorList>
            <person name="Sawada H."/>
            <person name="Fujikawa T."/>
            <person name="Satou M."/>
        </authorList>
    </citation>
    <scope>NUCLEOTIDE SEQUENCE</scope>
    <source>
        <strain evidence="1">MAFF 301350</strain>
    </source>
</reference>
<protein>
    <submittedName>
        <fullName evidence="1">Uncharacterized protein</fullName>
    </submittedName>
</protein>
<dbReference type="RefSeq" id="WP_217974902.1">
    <property type="nucleotide sequence ID" value="NZ_JAHTBI010000026.1"/>
</dbReference>
<dbReference type="EMBL" id="JAHTBI010000026">
    <property type="protein sequence ID" value="MBV6286997.1"/>
    <property type="molecule type" value="Genomic_DNA"/>
</dbReference>
<name>A0A9Q3ABB3_9PSED</name>
<gene>
    <name evidence="1" type="ORF">KUO17_08100</name>
</gene>
<dbReference type="AlphaFoldDB" id="A0A9Q3ABB3"/>
<dbReference type="Proteomes" id="UP001106592">
    <property type="component" value="Unassembled WGS sequence"/>
</dbReference>
<sequence>MPMDTDLTLTGVQLDNPSGALQTGYRISTEHTDGASFSIVHLHREKGAQDSPGIIVKARYSQRIKLDELNLDLRCTALAEGTQIGVRSSTVTALEIPRQSVQGSKVIGAIARQVADLTTNIELYLQPGRLDTQTPDAAVSIEFSTIESPKAPVRKTVLHKIQIRFSS</sequence>
<evidence type="ECO:0000313" key="1">
    <source>
        <dbReference type="EMBL" id="MBV6286997.1"/>
    </source>
</evidence>
<accession>A0A9Q3ABB3</accession>